<dbReference type="EMBL" id="JACCBH010000001">
    <property type="protein sequence ID" value="NYD54328.1"/>
    <property type="molecule type" value="Genomic_DNA"/>
</dbReference>
<feature type="domain" description="Antitoxin FitA-like ribbon-helix-helix" evidence="1">
    <location>
        <begin position="3"/>
        <end position="38"/>
    </location>
</feature>
<dbReference type="RefSeq" id="WP_218844491.1">
    <property type="nucleotide sequence ID" value="NZ_BAABLC010000001.1"/>
</dbReference>
<gene>
    <name evidence="2" type="ORF">BKA02_001383</name>
</gene>
<dbReference type="InterPro" id="IPR053853">
    <property type="entry name" value="FitA-like_RHH"/>
</dbReference>
<dbReference type="GO" id="GO:0006355">
    <property type="term" value="P:regulation of DNA-templated transcription"/>
    <property type="evidence" value="ECO:0007669"/>
    <property type="project" value="InterPro"/>
</dbReference>
<name>A0A7Y9EUR4_9MICO</name>
<evidence type="ECO:0000259" key="1">
    <source>
        <dbReference type="Pfam" id="PF22513"/>
    </source>
</evidence>
<dbReference type="Proteomes" id="UP000552045">
    <property type="component" value="Unassembled WGS sequence"/>
</dbReference>
<keyword evidence="3" id="KW-1185">Reference proteome</keyword>
<dbReference type="AlphaFoldDB" id="A0A7Y9EUR4"/>
<protein>
    <submittedName>
        <fullName evidence="2">Plasmid stability protein</fullName>
    </submittedName>
</protein>
<evidence type="ECO:0000313" key="3">
    <source>
        <dbReference type="Proteomes" id="UP000552045"/>
    </source>
</evidence>
<dbReference type="InterPro" id="IPR010985">
    <property type="entry name" value="Ribbon_hlx_hlx"/>
</dbReference>
<reference evidence="2 3" key="1">
    <citation type="submission" date="2020-07" db="EMBL/GenBank/DDBJ databases">
        <title>Sequencing the genomes of 1000 actinobacteria strains.</title>
        <authorList>
            <person name="Klenk H.-P."/>
        </authorList>
    </citation>
    <scope>NUCLEOTIDE SEQUENCE [LARGE SCALE GENOMIC DNA]</scope>
    <source>
        <strain evidence="2 3">DSM 22185</strain>
    </source>
</reference>
<accession>A0A7Y9EUR4</accession>
<dbReference type="SUPFAM" id="SSF47598">
    <property type="entry name" value="Ribbon-helix-helix"/>
    <property type="match status" value="1"/>
</dbReference>
<evidence type="ECO:0000313" key="2">
    <source>
        <dbReference type="EMBL" id="NYD54328.1"/>
    </source>
</evidence>
<sequence length="74" mass="8193">MTTIQVRNVSEETSRALKAKAALEGRSLSDYLLRELDRLATRPSRVELLERIASRGVATLEPAAQVLTEQCPGR</sequence>
<organism evidence="2 3">
    <name type="scientific">Microbacterium pseudoresistens</name>
    <dbReference type="NCBI Taxonomy" id="640634"/>
    <lineage>
        <taxon>Bacteria</taxon>
        <taxon>Bacillati</taxon>
        <taxon>Actinomycetota</taxon>
        <taxon>Actinomycetes</taxon>
        <taxon>Micrococcales</taxon>
        <taxon>Microbacteriaceae</taxon>
        <taxon>Microbacterium</taxon>
    </lineage>
</organism>
<dbReference type="Pfam" id="PF22513">
    <property type="entry name" value="FitA-like_RHH"/>
    <property type="match status" value="1"/>
</dbReference>
<proteinExistence type="predicted"/>
<comment type="caution">
    <text evidence="2">The sequence shown here is derived from an EMBL/GenBank/DDBJ whole genome shotgun (WGS) entry which is preliminary data.</text>
</comment>